<dbReference type="Proteomes" id="UP001309876">
    <property type="component" value="Unassembled WGS sequence"/>
</dbReference>
<dbReference type="EMBL" id="JAVRRJ010000014">
    <property type="protein sequence ID" value="KAK5080495.1"/>
    <property type="molecule type" value="Genomic_DNA"/>
</dbReference>
<protein>
    <submittedName>
        <fullName evidence="1">Uncharacterized protein</fullName>
    </submittedName>
</protein>
<evidence type="ECO:0000313" key="2">
    <source>
        <dbReference type="Proteomes" id="UP001309876"/>
    </source>
</evidence>
<accession>A0AAN7QAE3</accession>
<dbReference type="InterPro" id="IPR027796">
    <property type="entry name" value="OTT_1508_deam-like"/>
</dbReference>
<organism evidence="1 2">
    <name type="scientific">Lithohypha guttulata</name>
    <dbReference type="NCBI Taxonomy" id="1690604"/>
    <lineage>
        <taxon>Eukaryota</taxon>
        <taxon>Fungi</taxon>
        <taxon>Dikarya</taxon>
        <taxon>Ascomycota</taxon>
        <taxon>Pezizomycotina</taxon>
        <taxon>Eurotiomycetes</taxon>
        <taxon>Chaetothyriomycetidae</taxon>
        <taxon>Chaetothyriales</taxon>
        <taxon>Trichomeriaceae</taxon>
        <taxon>Lithohypha</taxon>
    </lineage>
</organism>
<proteinExistence type="predicted"/>
<dbReference type="Pfam" id="PF14441">
    <property type="entry name" value="OTT_1508_deam"/>
    <property type="match status" value="1"/>
</dbReference>
<dbReference type="AlphaFoldDB" id="A0AAN7QAE3"/>
<comment type="caution">
    <text evidence="1">The sequence shown here is derived from an EMBL/GenBank/DDBJ whole genome shotgun (WGS) entry which is preliminary data.</text>
</comment>
<keyword evidence="2" id="KW-1185">Reference proteome</keyword>
<sequence length="652" mass="72185">MQRLLGSFVLISMLNPEPILSTTNVLDNDLQTKDNANLSLRNERKIVGALAFLFALTDDPTKVSALCLERDAQQSACVIRVAMNTGVPQSHLNSFSKIARALEDLARSGDSNSYVTLSKQVIDVNRNRILSRLRSKHAQSSKSMKAAFADRLRAMTGALSALEHPAAEVAALKVVVSKLIEDIALLEATPHVLVNAGESDEKILTVLSRMDDLPETSRLRTLLDQLPADKFSNPESLLLAITKLRNYRGSCQLLGSAVRNFKFFQCVSVQTVDARTTVPLREPQVSASIHEILGRLNIQWDHDSARKFGVNLRKANAQFQREMATLKPKVHAEVQLIYHYEMNPQLERPRVICSSKSACYLCDTFVKLHSEFFISRTHGVLYPQWTLPNIPQGSIPPEREQAMQSNVENLARRVEDLLRDLWIRPQTRRLHPNESAVSLMHWTPLSSTSTSTTTNQPVSGSYQTKDSIHMCTVNPRVTPEANGVPAKTLTVSRELSRLEGSASLSGTDLAVSSSTSHDLNCQDGVQTSANIGDHGSRSCLAQTARGRLKIAEAHDYASASLSRSDDTGRRIDFHDSGIQMVLEFPTHAVVSIATGEQSERLIGTVVVDLATLSPGCEVSFDLAGDSDEGRSIVLVQKLHNERVLWWKIIWRY</sequence>
<name>A0AAN7QAE3_9EURO</name>
<gene>
    <name evidence="1" type="ORF">LTR05_008606</name>
</gene>
<reference evidence="1 2" key="1">
    <citation type="submission" date="2023-08" db="EMBL/GenBank/DDBJ databases">
        <title>Black Yeasts Isolated from many extreme environments.</title>
        <authorList>
            <person name="Coleine C."/>
            <person name="Stajich J.E."/>
            <person name="Selbmann L."/>
        </authorList>
    </citation>
    <scope>NUCLEOTIDE SEQUENCE [LARGE SCALE GENOMIC DNA]</scope>
    <source>
        <strain evidence="1 2">CCFEE 5910</strain>
    </source>
</reference>
<evidence type="ECO:0000313" key="1">
    <source>
        <dbReference type="EMBL" id="KAK5080495.1"/>
    </source>
</evidence>